<feature type="binding site" evidence="6">
    <location>
        <position position="126"/>
    </location>
    <ligand>
        <name>NAD(+)</name>
        <dbReference type="ChEBI" id="CHEBI:57540"/>
    </ligand>
</feature>
<keyword evidence="3 9" id="KW-0560">Oxidoreductase</keyword>
<evidence type="ECO:0000313" key="11">
    <source>
        <dbReference type="EMBL" id="QDS89668.1"/>
    </source>
</evidence>
<feature type="active site" description="Nucleophile" evidence="4">
    <location>
        <position position="158"/>
    </location>
</feature>
<feature type="binding site" evidence="5">
    <location>
        <begin position="157"/>
        <end position="159"/>
    </location>
    <ligand>
        <name>D-glyceraldehyde 3-phosphate</name>
        <dbReference type="ChEBI" id="CHEBI:59776"/>
    </ligand>
</feature>
<feature type="site" description="Activates thiol group during catalysis" evidence="7">
    <location>
        <position position="185"/>
    </location>
</feature>
<dbReference type="FunFam" id="3.30.360.10:FF:000002">
    <property type="entry name" value="Glyceraldehyde-3-phosphate dehydrogenase"/>
    <property type="match status" value="1"/>
</dbReference>
<dbReference type="InterPro" id="IPR006424">
    <property type="entry name" value="Glyceraldehyde-3-P_DH_1"/>
</dbReference>
<evidence type="ECO:0000256" key="6">
    <source>
        <dbReference type="PIRSR" id="PIRSR000149-3"/>
    </source>
</evidence>
<evidence type="ECO:0000256" key="9">
    <source>
        <dbReference type="RuleBase" id="RU361160"/>
    </source>
</evidence>
<dbReference type="SUPFAM" id="SSF51735">
    <property type="entry name" value="NAD(P)-binding Rossmann-fold domains"/>
    <property type="match status" value="1"/>
</dbReference>
<feature type="binding site" evidence="6">
    <location>
        <begin position="12"/>
        <end position="13"/>
    </location>
    <ligand>
        <name>NAD(+)</name>
        <dbReference type="ChEBI" id="CHEBI:57540"/>
    </ligand>
</feature>
<dbReference type="AlphaFoldDB" id="A0A517M475"/>
<dbReference type="PIRSF" id="PIRSF000149">
    <property type="entry name" value="GAP_DH"/>
    <property type="match status" value="1"/>
</dbReference>
<dbReference type="Pfam" id="PF00044">
    <property type="entry name" value="Gp_dh_N"/>
    <property type="match status" value="1"/>
</dbReference>
<evidence type="ECO:0000256" key="3">
    <source>
        <dbReference type="ARBA" id="ARBA00023002"/>
    </source>
</evidence>
<evidence type="ECO:0000313" key="12">
    <source>
        <dbReference type="Proteomes" id="UP000319557"/>
    </source>
</evidence>
<dbReference type="EMBL" id="CP036261">
    <property type="protein sequence ID" value="QDS89668.1"/>
    <property type="molecule type" value="Genomic_DNA"/>
</dbReference>
<dbReference type="KEGG" id="ruv:EC9_38680"/>
<dbReference type="InterPro" id="IPR020828">
    <property type="entry name" value="GlycerAld_3-P_DH_NAD(P)-bd"/>
</dbReference>
<dbReference type="NCBIfam" id="TIGR01534">
    <property type="entry name" value="GAPDH-I"/>
    <property type="match status" value="1"/>
</dbReference>
<dbReference type="OrthoDB" id="9803304at2"/>
<reference evidence="11 12" key="1">
    <citation type="submission" date="2019-02" db="EMBL/GenBank/DDBJ databases">
        <title>Deep-cultivation of Planctomycetes and their phenomic and genomic characterization uncovers novel biology.</title>
        <authorList>
            <person name="Wiegand S."/>
            <person name="Jogler M."/>
            <person name="Boedeker C."/>
            <person name="Pinto D."/>
            <person name="Vollmers J."/>
            <person name="Rivas-Marin E."/>
            <person name="Kohn T."/>
            <person name="Peeters S.H."/>
            <person name="Heuer A."/>
            <person name="Rast P."/>
            <person name="Oberbeckmann S."/>
            <person name="Bunk B."/>
            <person name="Jeske O."/>
            <person name="Meyerdierks A."/>
            <person name="Storesund J.E."/>
            <person name="Kallscheuer N."/>
            <person name="Luecker S."/>
            <person name="Lage O.M."/>
            <person name="Pohl T."/>
            <person name="Merkel B.J."/>
            <person name="Hornburger P."/>
            <person name="Mueller R.-W."/>
            <person name="Bruemmer F."/>
            <person name="Labrenz M."/>
            <person name="Spormann A.M."/>
            <person name="Op den Camp H."/>
            <person name="Overmann J."/>
            <person name="Amann R."/>
            <person name="Jetten M.S.M."/>
            <person name="Mascher T."/>
            <person name="Medema M.H."/>
            <person name="Devos D.P."/>
            <person name="Kaster A.-K."/>
            <person name="Ovreas L."/>
            <person name="Rohde M."/>
            <person name="Galperin M.Y."/>
            <person name="Jogler C."/>
        </authorList>
    </citation>
    <scope>NUCLEOTIDE SEQUENCE [LARGE SCALE GENOMIC DNA]</scope>
    <source>
        <strain evidence="11 12">EC9</strain>
    </source>
</reference>
<dbReference type="Gene3D" id="3.40.50.720">
    <property type="entry name" value="NAD(P)-binding Rossmann-like Domain"/>
    <property type="match status" value="1"/>
</dbReference>
<dbReference type="InterPro" id="IPR020830">
    <property type="entry name" value="GlycerAld_3-P_DH_AS"/>
</dbReference>
<evidence type="ECO:0000256" key="4">
    <source>
        <dbReference type="PIRSR" id="PIRSR000149-1"/>
    </source>
</evidence>
<keyword evidence="6" id="KW-0547">Nucleotide-binding</keyword>
<protein>
    <recommendedName>
        <fullName evidence="9">Glyceraldehyde-3-phosphate dehydrogenase</fullName>
        <ecNumber evidence="9">1.2.1.-</ecNumber>
    </recommendedName>
</protein>
<evidence type="ECO:0000256" key="7">
    <source>
        <dbReference type="PIRSR" id="PIRSR000149-4"/>
    </source>
</evidence>
<dbReference type="GO" id="GO:0050661">
    <property type="term" value="F:NADP binding"/>
    <property type="evidence" value="ECO:0007669"/>
    <property type="project" value="InterPro"/>
</dbReference>
<dbReference type="InterPro" id="IPR036291">
    <property type="entry name" value="NAD(P)-bd_dom_sf"/>
</dbReference>
<dbReference type="GO" id="GO:0016620">
    <property type="term" value="F:oxidoreductase activity, acting on the aldehyde or oxo group of donors, NAD or NADP as acceptor"/>
    <property type="evidence" value="ECO:0007669"/>
    <property type="project" value="InterPro"/>
</dbReference>
<dbReference type="FunFam" id="3.40.50.720:FF:000001">
    <property type="entry name" value="Glyceraldehyde-3-phosphate dehydrogenase"/>
    <property type="match status" value="1"/>
</dbReference>
<evidence type="ECO:0000256" key="1">
    <source>
        <dbReference type="ARBA" id="ARBA00007406"/>
    </source>
</evidence>
<dbReference type="GO" id="GO:0006006">
    <property type="term" value="P:glucose metabolic process"/>
    <property type="evidence" value="ECO:0007669"/>
    <property type="project" value="InterPro"/>
</dbReference>
<dbReference type="PANTHER" id="PTHR43148">
    <property type="entry name" value="GLYCERALDEHYDE-3-PHOSPHATE DEHYDROGENASE 2"/>
    <property type="match status" value="1"/>
</dbReference>
<dbReference type="Proteomes" id="UP000319557">
    <property type="component" value="Chromosome"/>
</dbReference>
<dbReference type="InterPro" id="IPR020831">
    <property type="entry name" value="GlycerAld/Erythrose_P_DH"/>
</dbReference>
<feature type="domain" description="Glyceraldehyde 3-phosphate dehydrogenase NAD(P) binding" evidence="10">
    <location>
        <begin position="3"/>
        <end position="158"/>
    </location>
</feature>
<dbReference type="Gene3D" id="3.30.360.10">
    <property type="entry name" value="Dihydrodipicolinate Reductase, domain 2"/>
    <property type="match status" value="1"/>
</dbReference>
<comment type="subunit">
    <text evidence="2">Homotetramer.</text>
</comment>
<dbReference type="PRINTS" id="PR00078">
    <property type="entry name" value="G3PDHDRGNASE"/>
</dbReference>
<sequence length="341" mass="36577">MAIRVAINGFGRIGRLTFRNLMERSDEFEVVAINDLTDNKTLRTLLKYDSIHGRYPGEVTYDDKSIIVDGKPIAALAERDPAKLPWGEMNVDVVIESTGFFTARATDTKPGYDSHLAAGAKKVVLSAPAKDGADLTCVMGVNDDKLTADMKCVSNASCTTNCLAPVAKVLNDTFGIESGLMTTVHAYTNDQKVQDQPHGDLYRSRAAGQNIIPTSTGAAKAVGLVIPELKGKLTGIAMRVPVPTGSVVDLTCNLSKEASVESINAAIKEAAEGPLKGILMYTEDAIVSSDIVHDPHSSVFAADFTQVLGDNGKFVKVISWYDNEWGYSSRTADLIAKFGPM</sequence>
<dbReference type="InterPro" id="IPR020829">
    <property type="entry name" value="GlycerAld_3-P_DH_cat"/>
</dbReference>
<keyword evidence="6" id="KW-0520">NAD</keyword>
<evidence type="ECO:0000256" key="2">
    <source>
        <dbReference type="ARBA" id="ARBA00011881"/>
    </source>
</evidence>
<feature type="binding site" evidence="6">
    <location>
        <position position="323"/>
    </location>
    <ligand>
        <name>NAD(+)</name>
        <dbReference type="ChEBI" id="CHEBI:57540"/>
    </ligand>
</feature>
<comment type="similarity">
    <text evidence="1 8">Belongs to the glyceraldehyde-3-phosphate dehydrogenase family.</text>
</comment>
<evidence type="ECO:0000259" key="10">
    <source>
        <dbReference type="SMART" id="SM00846"/>
    </source>
</evidence>
<proteinExistence type="inferred from homology"/>
<evidence type="ECO:0000256" key="5">
    <source>
        <dbReference type="PIRSR" id="PIRSR000149-2"/>
    </source>
</evidence>
<dbReference type="PROSITE" id="PS00071">
    <property type="entry name" value="GAPDH"/>
    <property type="match status" value="1"/>
</dbReference>
<feature type="binding site" evidence="6">
    <location>
        <position position="35"/>
    </location>
    <ligand>
        <name>NAD(+)</name>
        <dbReference type="ChEBI" id="CHEBI:57540"/>
    </ligand>
</feature>
<dbReference type="RefSeq" id="WP_145122408.1">
    <property type="nucleotide sequence ID" value="NZ_CP036261.1"/>
</dbReference>
<dbReference type="CDD" id="cd05214">
    <property type="entry name" value="GAPDH_I_N"/>
    <property type="match status" value="1"/>
</dbReference>
<dbReference type="CDD" id="cd18126">
    <property type="entry name" value="GAPDH_I_C"/>
    <property type="match status" value="1"/>
</dbReference>
<evidence type="ECO:0000256" key="8">
    <source>
        <dbReference type="RuleBase" id="RU000397"/>
    </source>
</evidence>
<dbReference type="SUPFAM" id="SSF55347">
    <property type="entry name" value="Glyceraldehyde-3-phosphate dehydrogenase-like, C-terminal domain"/>
    <property type="match status" value="1"/>
</dbReference>
<accession>A0A517M475</accession>
<keyword evidence="12" id="KW-1185">Reference proteome</keyword>
<name>A0A517M475_9BACT</name>
<organism evidence="11 12">
    <name type="scientific">Rosistilla ulvae</name>
    <dbReference type="NCBI Taxonomy" id="1930277"/>
    <lineage>
        <taxon>Bacteria</taxon>
        <taxon>Pseudomonadati</taxon>
        <taxon>Planctomycetota</taxon>
        <taxon>Planctomycetia</taxon>
        <taxon>Pirellulales</taxon>
        <taxon>Pirellulaceae</taxon>
        <taxon>Rosistilla</taxon>
    </lineage>
</organism>
<dbReference type="SMART" id="SM00846">
    <property type="entry name" value="Gp_dh_N"/>
    <property type="match status" value="1"/>
</dbReference>
<dbReference type="Pfam" id="PF02800">
    <property type="entry name" value="Gp_dh_C"/>
    <property type="match status" value="1"/>
</dbReference>
<feature type="binding site" evidence="5">
    <location>
        <begin position="216"/>
        <end position="217"/>
    </location>
    <ligand>
        <name>D-glyceraldehyde 3-phosphate</name>
        <dbReference type="ChEBI" id="CHEBI:59776"/>
    </ligand>
</feature>
<dbReference type="EC" id="1.2.1.-" evidence="9"/>
<feature type="binding site" evidence="5">
    <location>
        <position position="239"/>
    </location>
    <ligand>
        <name>D-glyceraldehyde 3-phosphate</name>
        <dbReference type="ChEBI" id="CHEBI:59776"/>
    </ligand>
</feature>
<feature type="binding site" evidence="5">
    <location>
        <position position="188"/>
    </location>
    <ligand>
        <name>D-glyceraldehyde 3-phosphate</name>
        <dbReference type="ChEBI" id="CHEBI:59776"/>
    </ligand>
</feature>
<dbReference type="GO" id="GO:0051287">
    <property type="term" value="F:NAD binding"/>
    <property type="evidence" value="ECO:0007669"/>
    <property type="project" value="InterPro"/>
</dbReference>
<feature type="binding site" evidence="6">
    <location>
        <position position="79"/>
    </location>
    <ligand>
        <name>NAD(+)</name>
        <dbReference type="ChEBI" id="CHEBI:57540"/>
    </ligand>
</feature>
<gene>
    <name evidence="11" type="primary">gapA</name>
    <name evidence="11" type="ORF">EC9_38680</name>
</gene>